<dbReference type="InterPro" id="IPR008979">
    <property type="entry name" value="Galactose-bd-like_sf"/>
</dbReference>
<dbReference type="SUPFAM" id="SSF49785">
    <property type="entry name" value="Galactose-binding domain-like"/>
    <property type="match status" value="1"/>
</dbReference>
<dbReference type="InterPro" id="IPR055807">
    <property type="entry name" value="DUF7383"/>
</dbReference>
<proteinExistence type="predicted"/>
<accession>A0A554NF94</accession>
<name>A0A554NF94_9EURY</name>
<sequence length="129" mass="13934">MSRRANYALVNVMSQLGETADALDTPWAEFAGNATAPQGFEVPTDDPTEAFVQLQAYDVGTFGHEIVVNGEPLSGFDIPPSPGWQCWMDSVSGTSLTGGENTLRVRRDDTTEDAFVVGTATVHWKEPVD</sequence>
<dbReference type="RefSeq" id="WP_144260460.1">
    <property type="nucleotide sequence ID" value="NZ_QMDX01000001.1"/>
</dbReference>
<dbReference type="Pfam" id="PF24108">
    <property type="entry name" value="DUF7383"/>
    <property type="match status" value="1"/>
</dbReference>
<keyword evidence="2" id="KW-1185">Reference proteome</keyword>
<evidence type="ECO:0000313" key="2">
    <source>
        <dbReference type="Proteomes" id="UP000319894"/>
    </source>
</evidence>
<dbReference type="EMBL" id="QMDX01000001">
    <property type="protein sequence ID" value="TSD15985.1"/>
    <property type="molecule type" value="Genomic_DNA"/>
</dbReference>
<organism evidence="1 2">
    <name type="scientific">Haloglomus irregulare</name>
    <dbReference type="NCBI Taxonomy" id="2234134"/>
    <lineage>
        <taxon>Archaea</taxon>
        <taxon>Methanobacteriati</taxon>
        <taxon>Methanobacteriota</taxon>
        <taxon>Stenosarchaea group</taxon>
        <taxon>Halobacteria</taxon>
        <taxon>Halobacteriales</taxon>
        <taxon>Natronomonadaceae</taxon>
        <taxon>Haloglomus</taxon>
    </lineage>
</organism>
<dbReference type="Proteomes" id="UP000319894">
    <property type="component" value="Unassembled WGS sequence"/>
</dbReference>
<comment type="caution">
    <text evidence="1">The sequence shown here is derived from an EMBL/GenBank/DDBJ whole genome shotgun (WGS) entry which is preliminary data.</text>
</comment>
<dbReference type="Gene3D" id="2.60.120.260">
    <property type="entry name" value="Galactose-binding domain-like"/>
    <property type="match status" value="1"/>
</dbReference>
<gene>
    <name evidence="1" type="ORF">DP107_02020</name>
</gene>
<reference evidence="1 2" key="1">
    <citation type="submission" date="2018-06" db="EMBL/GenBank/DDBJ databases">
        <title>Natronomonas sp. F16-60 a new haloarchaeon isolated from a solar saltern of Isla Cristina, Huelva, Spain.</title>
        <authorList>
            <person name="Duran-Viseras A."/>
            <person name="Sanchez-Porro C."/>
            <person name="Ventosa A."/>
        </authorList>
    </citation>
    <scope>NUCLEOTIDE SEQUENCE [LARGE SCALE GENOMIC DNA]</scope>
    <source>
        <strain evidence="1 2">F16-60</strain>
    </source>
</reference>
<dbReference type="AlphaFoldDB" id="A0A554NF94"/>
<dbReference type="OrthoDB" id="317492at2157"/>
<protein>
    <submittedName>
        <fullName evidence="1">Uncharacterized protein</fullName>
    </submittedName>
</protein>
<dbReference type="InParanoid" id="A0A554NF94"/>
<evidence type="ECO:0000313" key="1">
    <source>
        <dbReference type="EMBL" id="TSD15985.1"/>
    </source>
</evidence>